<dbReference type="Pfam" id="PF19700">
    <property type="entry name" value="DUF6198"/>
    <property type="match status" value="1"/>
</dbReference>
<keyword evidence="3" id="KW-1185">Reference proteome</keyword>
<sequence>MAVPPPAGDRTLSNLSLRDQLRVDRLPLRLLQMLVGLTGFGFSLAMLLRSGLGGAPWDVLHAALAERAGLTVGTLSIAVSFVVLLLWIPLREQPGIGTVANAIWVGVSIDLGMLVLPSVQGLPMALVLMIVGVVVNGVSAAIYIGAQLGPGARDGLMTGLARRLRRPVGPVRICLEVLVLAIGWSLGGPVGVGTLLYAVGLGPVIQLALPRVIMPVRRPVRAPSAHRDAAATEPPADPA</sequence>
<evidence type="ECO:0000313" key="3">
    <source>
        <dbReference type="Proteomes" id="UP000218598"/>
    </source>
</evidence>
<feature type="transmembrane region" description="Helical" evidence="1">
    <location>
        <begin position="68"/>
        <end position="88"/>
    </location>
</feature>
<comment type="caution">
    <text evidence="2">The sequence shown here is derived from an EMBL/GenBank/DDBJ whole genome shotgun (WGS) entry which is preliminary data.</text>
</comment>
<dbReference type="RefSeq" id="WP_096166341.1">
    <property type="nucleotide sequence ID" value="NZ_BAAAIQ010000033.1"/>
</dbReference>
<dbReference type="InterPro" id="IPR038750">
    <property type="entry name" value="YczE/YyaS-like"/>
</dbReference>
<feature type="transmembrane region" description="Helical" evidence="1">
    <location>
        <begin position="28"/>
        <end position="48"/>
    </location>
</feature>
<proteinExistence type="predicted"/>
<evidence type="ECO:0000313" key="2">
    <source>
        <dbReference type="EMBL" id="PCC39620.1"/>
    </source>
</evidence>
<dbReference type="PANTHER" id="PTHR40078:SF1">
    <property type="entry name" value="INTEGRAL MEMBRANE PROTEIN"/>
    <property type="match status" value="1"/>
</dbReference>
<keyword evidence="1" id="KW-1133">Transmembrane helix</keyword>
<evidence type="ECO:0008006" key="4">
    <source>
        <dbReference type="Google" id="ProtNLM"/>
    </source>
</evidence>
<dbReference type="GeneID" id="95328505"/>
<dbReference type="Proteomes" id="UP000218598">
    <property type="component" value="Unassembled WGS sequence"/>
</dbReference>
<name>A0A2A3YJY7_9MICO</name>
<dbReference type="EMBL" id="NRGR01000013">
    <property type="protein sequence ID" value="PCC39620.1"/>
    <property type="molecule type" value="Genomic_DNA"/>
</dbReference>
<organism evidence="2 3">
    <name type="scientific">Brachybacterium alimentarium</name>
    <dbReference type="NCBI Taxonomy" id="47845"/>
    <lineage>
        <taxon>Bacteria</taxon>
        <taxon>Bacillati</taxon>
        <taxon>Actinomycetota</taxon>
        <taxon>Actinomycetes</taxon>
        <taxon>Micrococcales</taxon>
        <taxon>Dermabacteraceae</taxon>
        <taxon>Brachybacterium</taxon>
    </lineage>
</organism>
<feature type="transmembrane region" description="Helical" evidence="1">
    <location>
        <begin position="190"/>
        <end position="209"/>
    </location>
</feature>
<gene>
    <name evidence="2" type="ORF">CIK66_07855</name>
</gene>
<keyword evidence="1" id="KW-0472">Membrane</keyword>
<feature type="transmembrane region" description="Helical" evidence="1">
    <location>
        <begin position="95"/>
        <end position="116"/>
    </location>
</feature>
<dbReference type="PANTHER" id="PTHR40078">
    <property type="entry name" value="INTEGRAL MEMBRANE PROTEIN-RELATED"/>
    <property type="match status" value="1"/>
</dbReference>
<reference evidence="2 3" key="1">
    <citation type="journal article" date="2017" name="Elife">
        <title>Extensive horizontal gene transfer in cheese-associated bacteria.</title>
        <authorList>
            <person name="Bonham K.S."/>
            <person name="Wolfe B.E."/>
            <person name="Dutton R.J."/>
        </authorList>
    </citation>
    <scope>NUCLEOTIDE SEQUENCE [LARGE SCALE GENOMIC DNA]</scope>
    <source>
        <strain evidence="2 3">341_9</strain>
    </source>
</reference>
<dbReference type="OrthoDB" id="154912at2"/>
<feature type="transmembrane region" description="Helical" evidence="1">
    <location>
        <begin position="122"/>
        <end position="146"/>
    </location>
</feature>
<dbReference type="AlphaFoldDB" id="A0A2A3YJY7"/>
<accession>A0A2A3YJY7</accession>
<evidence type="ECO:0000256" key="1">
    <source>
        <dbReference type="SAM" id="Phobius"/>
    </source>
</evidence>
<feature type="transmembrane region" description="Helical" evidence="1">
    <location>
        <begin position="167"/>
        <end position="184"/>
    </location>
</feature>
<keyword evidence="1" id="KW-0812">Transmembrane</keyword>
<protein>
    <recommendedName>
        <fullName evidence="4">Membrane protein YczE</fullName>
    </recommendedName>
</protein>